<reference evidence="1" key="1">
    <citation type="submission" date="2020-05" db="EMBL/GenBank/DDBJ databases">
        <authorList>
            <person name="Chiriac C."/>
            <person name="Salcher M."/>
            <person name="Ghai R."/>
            <person name="Kavagutti S V."/>
        </authorList>
    </citation>
    <scope>NUCLEOTIDE SEQUENCE</scope>
</reference>
<name>A0A6J7UFS4_9ZZZZ</name>
<organism evidence="1">
    <name type="scientific">freshwater metagenome</name>
    <dbReference type="NCBI Taxonomy" id="449393"/>
    <lineage>
        <taxon>unclassified sequences</taxon>
        <taxon>metagenomes</taxon>
        <taxon>ecological metagenomes</taxon>
    </lineage>
</organism>
<evidence type="ECO:0000313" key="1">
    <source>
        <dbReference type="EMBL" id="CAB5064813.1"/>
    </source>
</evidence>
<dbReference type="AlphaFoldDB" id="A0A6J7UFS4"/>
<dbReference type="EMBL" id="CAFBQU010000016">
    <property type="protein sequence ID" value="CAB5064813.1"/>
    <property type="molecule type" value="Genomic_DNA"/>
</dbReference>
<gene>
    <name evidence="1" type="ORF">UFOPK4347_00811</name>
</gene>
<proteinExistence type="predicted"/>
<accession>A0A6J7UFS4</accession>
<sequence length="182" mass="19356">MVPFAVPRITLVCTQRSNGSRAVSSTRTPWPTVVTSPLVALPAALSPAATTSGGIPPGHDDEAGSVRRTFCTRRRTSSIPRVSTSHFIRARNLLSRLPAWSNTRRAASIVGMRSSREVKSSSANAGCGVAPKPPAMKIRKPCSTEPSSLVRVVATTPTSLNIACPQSVAQPEKFTLNLRGKR</sequence>
<protein>
    <submittedName>
        <fullName evidence="1">Unannotated protein</fullName>
    </submittedName>
</protein>